<evidence type="ECO:0000256" key="8">
    <source>
        <dbReference type="PROSITE-ProRule" id="PRU00283"/>
    </source>
</evidence>
<dbReference type="FunFam" id="1.20.120.1080:FF:000002">
    <property type="entry name" value="Putative ATP-dependent RNA helicase DHX36"/>
    <property type="match status" value="1"/>
</dbReference>
<dbReference type="CDD" id="cd17917">
    <property type="entry name" value="DEXHc_RHA-like"/>
    <property type="match status" value="1"/>
</dbReference>
<feature type="compositionally biased region" description="Low complexity" evidence="10">
    <location>
        <begin position="1231"/>
        <end position="1245"/>
    </location>
</feature>
<evidence type="ECO:0000256" key="10">
    <source>
        <dbReference type="SAM" id="MobiDB-lite"/>
    </source>
</evidence>
<evidence type="ECO:0000256" key="2">
    <source>
        <dbReference type="ARBA" id="ARBA00022741"/>
    </source>
</evidence>
<feature type="coiled-coil region" evidence="9">
    <location>
        <begin position="451"/>
        <end position="493"/>
    </location>
</feature>
<feature type="compositionally biased region" description="Basic and acidic residues" evidence="10">
    <location>
        <begin position="1216"/>
        <end position="1227"/>
    </location>
</feature>
<dbReference type="InterPro" id="IPR014001">
    <property type="entry name" value="Helicase_ATP-bd"/>
</dbReference>
<dbReference type="Pfam" id="PF04408">
    <property type="entry name" value="WHD_HA2"/>
    <property type="match status" value="1"/>
</dbReference>
<dbReference type="GO" id="GO:0003724">
    <property type="term" value="F:RNA helicase activity"/>
    <property type="evidence" value="ECO:0007669"/>
    <property type="project" value="UniProtKB-EC"/>
</dbReference>
<dbReference type="Pfam" id="PF00225">
    <property type="entry name" value="Kinesin"/>
    <property type="match status" value="1"/>
</dbReference>
<dbReference type="Gene3D" id="3.40.50.300">
    <property type="entry name" value="P-loop containing nucleotide triphosphate hydrolases"/>
    <property type="match status" value="2"/>
</dbReference>
<dbReference type="SUPFAM" id="SSF49879">
    <property type="entry name" value="SMAD/FHA domain"/>
    <property type="match status" value="1"/>
</dbReference>
<dbReference type="SMART" id="SM00847">
    <property type="entry name" value="HA2"/>
    <property type="match status" value="1"/>
</dbReference>
<keyword evidence="4" id="KW-0347">Helicase</keyword>
<dbReference type="OrthoDB" id="5600252at2759"/>
<evidence type="ECO:0000256" key="5">
    <source>
        <dbReference type="ARBA" id="ARBA00022840"/>
    </source>
</evidence>
<evidence type="ECO:0000256" key="1">
    <source>
        <dbReference type="ARBA" id="ARBA00012552"/>
    </source>
</evidence>
<dbReference type="InterPro" id="IPR019821">
    <property type="entry name" value="Kinesin_motor_CS"/>
</dbReference>
<dbReference type="GO" id="GO:0008017">
    <property type="term" value="F:microtubule binding"/>
    <property type="evidence" value="ECO:0007669"/>
    <property type="project" value="InterPro"/>
</dbReference>
<dbReference type="SMART" id="SM00490">
    <property type="entry name" value="HELICc"/>
    <property type="match status" value="1"/>
</dbReference>
<evidence type="ECO:0000259" key="12">
    <source>
        <dbReference type="PROSITE" id="PS51192"/>
    </source>
</evidence>
<feature type="binding site" evidence="8">
    <location>
        <begin position="156"/>
        <end position="163"/>
    </location>
    <ligand>
        <name>ATP</name>
        <dbReference type="ChEBI" id="CHEBI:30616"/>
    </ligand>
</feature>
<evidence type="ECO:0000256" key="3">
    <source>
        <dbReference type="ARBA" id="ARBA00022801"/>
    </source>
</evidence>
<evidence type="ECO:0000256" key="4">
    <source>
        <dbReference type="ARBA" id="ARBA00022806"/>
    </source>
</evidence>
<keyword evidence="6" id="KW-0694">RNA-binding</keyword>
<dbReference type="PROSITE" id="PS51194">
    <property type="entry name" value="HELICASE_CTER"/>
    <property type="match status" value="1"/>
</dbReference>
<dbReference type="SMART" id="SM00487">
    <property type="entry name" value="DEXDc"/>
    <property type="match status" value="1"/>
</dbReference>
<dbReference type="PRINTS" id="PR00380">
    <property type="entry name" value="KINESINHEAVY"/>
</dbReference>
<feature type="region of interest" description="Disordered" evidence="10">
    <location>
        <begin position="1"/>
        <end position="46"/>
    </location>
</feature>
<keyword evidence="9" id="KW-0175">Coiled coil</keyword>
<dbReference type="PROSITE" id="PS50067">
    <property type="entry name" value="KINESIN_MOTOR_2"/>
    <property type="match status" value="1"/>
</dbReference>
<keyword evidence="15" id="KW-1185">Reference proteome</keyword>
<feature type="compositionally biased region" description="Low complexity" evidence="10">
    <location>
        <begin position="1"/>
        <end position="27"/>
    </location>
</feature>
<evidence type="ECO:0000259" key="13">
    <source>
        <dbReference type="PROSITE" id="PS51194"/>
    </source>
</evidence>
<dbReference type="SMART" id="SM00129">
    <property type="entry name" value="KISc"/>
    <property type="match status" value="1"/>
</dbReference>
<dbReference type="GO" id="GO:0005634">
    <property type="term" value="C:nucleus"/>
    <property type="evidence" value="ECO:0007669"/>
    <property type="project" value="TreeGrafter"/>
</dbReference>
<comment type="catalytic activity">
    <reaction evidence="7">
        <text>ATP + H2O = ADP + phosphate + H(+)</text>
        <dbReference type="Rhea" id="RHEA:13065"/>
        <dbReference type="ChEBI" id="CHEBI:15377"/>
        <dbReference type="ChEBI" id="CHEBI:15378"/>
        <dbReference type="ChEBI" id="CHEBI:30616"/>
        <dbReference type="ChEBI" id="CHEBI:43474"/>
        <dbReference type="ChEBI" id="CHEBI:456216"/>
        <dbReference type="EC" id="3.6.4.13"/>
    </reaction>
</comment>
<sequence>MLNATTTKNKSTKSTLTHKTPTPASKTKTSELKSQNKVSSLLPSKGLKVDLNKEKKIKKRQPSFNSSVKVAVRVRPKSKKEELEKEKSVVLVDGNNIQLISSIGETHAFTCDHCFSSDSTSAADRLQQQKEVYEQLAKPLLFQAFLGFNTCLFAYGQTGTGKSYSMMGKIGRNSEISDESGIVPRFCQDLFSHVEVLERNSATTSVRLSCEIQISLFEIYKEQIQDLLCSSKGNLSVREHPTNGPYVVNLTQCPVTSFEEVQRWLAVGNRKRVVASTSQNNRSSRSHVIFTIMLSQSFQGTIDGQLQPSAIARKHSRINFIDLAGSERLASTSTTGVRREESLAINLSLLTLGKVITALAAKNFAPYRESNLTWLLKDSLGGNSKTVMLATISPSPAHLESTLSTLRCSCLAGKIVNTARICEDSKPCLDNLPSAEPVVATGDIDDSPSRVRELESEARHLKTLLTEVECKKEVDWREKVAQAELRRAEAEEALSNYGLCSVTDPEQPYLVNVNRDPLLSQTMFFPLHPGQNWVGPMVCSNDCPAIQLTGLMIESNHCCFDYSNKDLKIIANAETYVNGQLVGQSEVLLRHGDRIVIGGSHFFHLHYPGDSQFNEKQANNEVVDFETSYHELRDVQERTLEVAIKEAQEKARLQVISELKELRQEAASEISSRRNFYENEISSISKGLQERQFIPSPPLPSTTKSSNWQEIELLLQDTQRQLEQPPTNSNKESSFVVQSMSNEANAICRRFKQPYSFSRKEAVTEDLHSAICVQDHNRRLLMHWSFDTMKQRLKTLRVAVEESDSFPIEAIFDSGDVWYQEDDGSSFFAPNTRAKLEKLLKTVNNSSIISPNESKFSLESPKRSSLLPRSSINSNAETAAACREILRKLSFDGGLISTFCDMVSTVQCLLDSPDRTFTFAIGLTVNSSSLLSILPGLADFMFTKREVRSSLLNGWLKSMKESGSRLKTSLEFVMQGIALDSSGLFFDWLQVAKNAFVEIRIVYSELSVVFSTDSTNLEFLSPASALLGFKAAHKKVHESVIILAEEIRMQIEQLPKLSPNPSSLTNNGCLVTNACYDCVHHVVVLLEELRSTIEDTDSFISEDMQVGDLHLKFHQRVDLLLRLGKTIEDLFEHLQNQCLSQIKVCVAALKVQAVEYTNLIGVDSDTPFLSDLSFSILSVHRLVGERKRKAVLQKGRDISYSPVPAQMLVTPTLKPKYETRNEMEKPTAQDSSQGSSSLHRGSKSLPNESRSEIPALGNLKIVRQNVKKKKEEKPKKQLDGKAKGLWDAAKTRTNQQENKKSTLIDVSQSATQRFEGFYKNYVPITDIKSEADWRIKYETLKDSPFKRKFMETLQGNDVSTSNENRYELNNSLANISKLDEKLLEEFLLKDSNEEFQKMMASRVTLPAWSQKEDILKAVKENQVVIICGETGCGKTTQIGQFILDQAIESGSGSSFRGVCTQPRRLAAISVAHRVAEERNETCGDSTSSVGYQIRLERLYPRERGSILFCTTGILVQLLISDPLLENYSHILIDEVHERDLLTDFILTIVRDLLPKRPTLRVILMSATINSDLLSTYFNKCPVLTISGRNFPVQVFYLEDIFSQLDFRLRSTRRSGSDTHSNQLDIEYNQLMNPFIEEMEVNHRYPLHVFKSLRKRESEEAPEILIMALLKHICAREADGAILIFFPGWEQIKSLNKLLLNDRQFSSRKFLIFTLHSMLPTFNQRQIFDKPPRGVRKLILSTNIAETSLTIDDVVYVIDCGKAKLPNFDPQRKLNTLNSEWITLASGSQRKGRAGRTKPGICYKLYSRGRESTFSPYPIPEIKRTRLEELILRIKILKLGRVEAFLRKVPEPPDDYTVKVSLELLRELDALDEAECLTPLGFHLAQLPTDPRTGKLVLLGAIFGCLEPLLSIAAALNFKDPFVMPLHQEENFRKRRKILGDKLFSDHLLIARVMRQFREAQEEGYAAAKAYCIENFLSTSTMSMLSNMMDQFCRDLHERQFVNSVSLSDPTANVNSNNDCLILGVLCAGLFPNVANVATTGRNLPKRNSPKSPASTFKVKTPEDGPVLIHPRSINYNTDFAKSTWLCYYNKVKSTSVYLLDCSVVPPLAVLFFGGEQILGKRDGKLNSGFKWDNLTLEKTRSLRVCWENYLCHRVSHPGATDWSPDSMDSALLRAIIQFTTATSVSLDEETGLLTLLTKEEAGNSRVW</sequence>
<dbReference type="PROSITE" id="PS00690">
    <property type="entry name" value="DEAH_ATP_HELICASE"/>
    <property type="match status" value="1"/>
</dbReference>
<feature type="region of interest" description="Disordered" evidence="10">
    <location>
        <begin position="1216"/>
        <end position="1283"/>
    </location>
</feature>
<dbReference type="Pfam" id="PF00271">
    <property type="entry name" value="Helicase_C"/>
    <property type="match status" value="1"/>
</dbReference>
<dbReference type="CDD" id="cd18791">
    <property type="entry name" value="SF2_C_RHA"/>
    <property type="match status" value="1"/>
</dbReference>
<feature type="domain" description="Helicase C-terminal" evidence="13">
    <location>
        <begin position="1664"/>
        <end position="1837"/>
    </location>
</feature>
<feature type="domain" description="Kinesin motor" evidence="11">
    <location>
        <begin position="67"/>
        <end position="415"/>
    </location>
</feature>
<dbReference type="Gene3D" id="1.20.120.1080">
    <property type="match status" value="1"/>
</dbReference>
<accession>A0A8J2RC89</accession>
<dbReference type="Pfam" id="PF00270">
    <property type="entry name" value="DEAD"/>
    <property type="match status" value="1"/>
</dbReference>
<dbReference type="Pfam" id="PF21010">
    <property type="entry name" value="HA2_C"/>
    <property type="match status" value="1"/>
</dbReference>
<dbReference type="PANTHER" id="PTHR18934">
    <property type="entry name" value="ATP-DEPENDENT RNA HELICASE"/>
    <property type="match status" value="1"/>
</dbReference>
<dbReference type="GO" id="GO:0003777">
    <property type="term" value="F:microtubule motor activity"/>
    <property type="evidence" value="ECO:0007669"/>
    <property type="project" value="InterPro"/>
</dbReference>
<feature type="compositionally biased region" description="Polar residues" evidence="10">
    <location>
        <begin position="32"/>
        <end position="42"/>
    </location>
</feature>
<dbReference type="FunFam" id="3.40.50.300:FF:000500">
    <property type="entry name" value="ATP-dependent RNA helicase DHX29"/>
    <property type="match status" value="1"/>
</dbReference>
<dbReference type="PROSITE" id="PS51192">
    <property type="entry name" value="HELICASE_ATP_BIND_1"/>
    <property type="match status" value="1"/>
</dbReference>
<dbReference type="PANTHER" id="PTHR18934:SF237">
    <property type="entry name" value="ATP-DEPENDENT DNA_RNA HELICASE DHX36"/>
    <property type="match status" value="1"/>
</dbReference>
<reference evidence="14" key="1">
    <citation type="submission" date="2021-11" db="EMBL/GenBank/DDBJ databases">
        <authorList>
            <person name="Schell T."/>
        </authorList>
    </citation>
    <scope>NUCLEOTIDE SEQUENCE</scope>
    <source>
        <strain evidence="14">M5</strain>
    </source>
</reference>
<dbReference type="Pfam" id="PF07717">
    <property type="entry name" value="OB_NTP_bind"/>
    <property type="match status" value="1"/>
</dbReference>
<dbReference type="InterPro" id="IPR002464">
    <property type="entry name" value="DNA/RNA_helicase_DEAH_CS"/>
</dbReference>
<dbReference type="InterPro" id="IPR048333">
    <property type="entry name" value="HA2_WH"/>
</dbReference>
<protein>
    <recommendedName>
        <fullName evidence="1">RNA helicase</fullName>
        <ecNumber evidence="1">3.6.4.13</ecNumber>
    </recommendedName>
</protein>
<comment type="similarity">
    <text evidence="8">Belongs to the TRAFAC class myosin-kinesin ATPase superfamily. Kinesin family.</text>
</comment>
<dbReference type="SUPFAM" id="SSF52540">
    <property type="entry name" value="P-loop containing nucleoside triphosphate hydrolases"/>
    <property type="match status" value="2"/>
</dbReference>
<dbReference type="PROSITE" id="PS00411">
    <property type="entry name" value="KINESIN_MOTOR_1"/>
    <property type="match status" value="1"/>
</dbReference>
<dbReference type="InterPro" id="IPR008984">
    <property type="entry name" value="SMAD_FHA_dom_sf"/>
</dbReference>
<dbReference type="Gene3D" id="2.60.200.20">
    <property type="match status" value="1"/>
</dbReference>
<dbReference type="InterPro" id="IPR001752">
    <property type="entry name" value="Kinesin_motor_dom"/>
</dbReference>
<evidence type="ECO:0000313" key="14">
    <source>
        <dbReference type="EMBL" id="CAH0099573.1"/>
    </source>
</evidence>
<dbReference type="GO" id="GO:0005737">
    <property type="term" value="C:cytoplasm"/>
    <property type="evidence" value="ECO:0007669"/>
    <property type="project" value="TreeGrafter"/>
</dbReference>
<feature type="compositionally biased region" description="Basic and acidic residues" evidence="10">
    <location>
        <begin position="1269"/>
        <end position="1283"/>
    </location>
</feature>
<keyword evidence="8" id="KW-0505">Motor protein</keyword>
<dbReference type="GO" id="GO:0007018">
    <property type="term" value="P:microtubule-based movement"/>
    <property type="evidence" value="ECO:0007669"/>
    <property type="project" value="InterPro"/>
</dbReference>
<evidence type="ECO:0000256" key="6">
    <source>
        <dbReference type="ARBA" id="ARBA00022884"/>
    </source>
</evidence>
<dbReference type="InterPro" id="IPR011709">
    <property type="entry name" value="DEAD-box_helicase_OB_fold"/>
</dbReference>
<evidence type="ECO:0000256" key="9">
    <source>
        <dbReference type="SAM" id="Coils"/>
    </source>
</evidence>
<dbReference type="Pfam" id="PF00498">
    <property type="entry name" value="FHA"/>
    <property type="match status" value="1"/>
</dbReference>
<evidence type="ECO:0000313" key="15">
    <source>
        <dbReference type="Proteomes" id="UP000789390"/>
    </source>
</evidence>
<keyword evidence="3" id="KW-0378">Hydrolase</keyword>
<dbReference type="Gene3D" id="3.40.850.10">
    <property type="entry name" value="Kinesin motor domain"/>
    <property type="match status" value="1"/>
</dbReference>
<dbReference type="GO" id="GO:0051880">
    <property type="term" value="F:G-quadruplex DNA binding"/>
    <property type="evidence" value="ECO:0007669"/>
    <property type="project" value="TreeGrafter"/>
</dbReference>
<dbReference type="GO" id="GO:0002151">
    <property type="term" value="F:G-quadruplex RNA binding"/>
    <property type="evidence" value="ECO:0007669"/>
    <property type="project" value="TreeGrafter"/>
</dbReference>
<gene>
    <name evidence="14" type="ORF">DGAL_LOCUS1718</name>
</gene>
<organism evidence="14 15">
    <name type="scientific">Daphnia galeata</name>
    <dbReference type="NCBI Taxonomy" id="27404"/>
    <lineage>
        <taxon>Eukaryota</taxon>
        <taxon>Metazoa</taxon>
        <taxon>Ecdysozoa</taxon>
        <taxon>Arthropoda</taxon>
        <taxon>Crustacea</taxon>
        <taxon>Branchiopoda</taxon>
        <taxon>Diplostraca</taxon>
        <taxon>Cladocera</taxon>
        <taxon>Anomopoda</taxon>
        <taxon>Daphniidae</taxon>
        <taxon>Daphnia</taxon>
    </lineage>
</organism>
<dbReference type="GO" id="GO:0016787">
    <property type="term" value="F:hydrolase activity"/>
    <property type="evidence" value="ECO:0007669"/>
    <property type="project" value="UniProtKB-KW"/>
</dbReference>
<dbReference type="GO" id="GO:0005524">
    <property type="term" value="F:ATP binding"/>
    <property type="evidence" value="ECO:0007669"/>
    <property type="project" value="UniProtKB-UniRule"/>
</dbReference>
<feature type="domain" description="Helicase ATP-binding" evidence="12">
    <location>
        <begin position="1415"/>
        <end position="1586"/>
    </location>
</feature>
<dbReference type="InterPro" id="IPR011545">
    <property type="entry name" value="DEAD/DEAH_box_helicase_dom"/>
</dbReference>
<keyword evidence="5 8" id="KW-0067">ATP-binding</keyword>
<dbReference type="Proteomes" id="UP000789390">
    <property type="component" value="Unassembled WGS sequence"/>
</dbReference>
<comment type="caution">
    <text evidence="14">The sequence shown here is derived from an EMBL/GenBank/DDBJ whole genome shotgun (WGS) entry which is preliminary data.</text>
</comment>
<keyword evidence="2 8" id="KW-0547">Nucleotide-binding</keyword>
<dbReference type="EMBL" id="CAKKLH010000021">
    <property type="protein sequence ID" value="CAH0099573.1"/>
    <property type="molecule type" value="Genomic_DNA"/>
</dbReference>
<dbReference type="EC" id="3.6.4.13" evidence="1"/>
<dbReference type="InterPro" id="IPR036961">
    <property type="entry name" value="Kinesin_motor_dom_sf"/>
</dbReference>
<dbReference type="InterPro" id="IPR027417">
    <property type="entry name" value="P-loop_NTPase"/>
</dbReference>
<name>A0A8J2RC89_9CRUS</name>
<dbReference type="InterPro" id="IPR007502">
    <property type="entry name" value="Helicase-assoc_dom"/>
</dbReference>
<dbReference type="InterPro" id="IPR001650">
    <property type="entry name" value="Helicase_C-like"/>
</dbReference>
<dbReference type="InterPro" id="IPR000253">
    <property type="entry name" value="FHA_dom"/>
</dbReference>
<evidence type="ECO:0000259" key="11">
    <source>
        <dbReference type="PROSITE" id="PS50067"/>
    </source>
</evidence>
<proteinExistence type="inferred from homology"/>
<evidence type="ECO:0000256" key="7">
    <source>
        <dbReference type="ARBA" id="ARBA00047984"/>
    </source>
</evidence>
<dbReference type="GO" id="GO:0003678">
    <property type="term" value="F:DNA helicase activity"/>
    <property type="evidence" value="ECO:0007669"/>
    <property type="project" value="TreeGrafter"/>
</dbReference>